<gene>
    <name evidence="2" type="ORF">TCON_2100</name>
</gene>
<evidence type="ECO:0000313" key="3">
    <source>
        <dbReference type="Proteomes" id="UP001516464"/>
    </source>
</evidence>
<protein>
    <recommendedName>
        <fullName evidence="1">Reverse transcriptase domain-containing protein</fullName>
    </recommendedName>
</protein>
<name>A0ABQ7HX02_9MICR</name>
<evidence type="ECO:0000313" key="2">
    <source>
        <dbReference type="EMBL" id="KAF7682683.1"/>
    </source>
</evidence>
<dbReference type="InterPro" id="IPR000477">
    <property type="entry name" value="RT_dom"/>
</dbReference>
<reference evidence="2 3" key="1">
    <citation type="submission" date="2019-01" db="EMBL/GenBank/DDBJ databases">
        <title>Genomes sequencing and comparative genomics of infectious freshwater microsporidia, Cucumispora dikerogammari and Thelohania contejeani.</title>
        <authorList>
            <person name="Cormier A."/>
            <person name="Giraud I."/>
            <person name="Wattier R."/>
            <person name="Teixeira M."/>
            <person name="Grandjean F."/>
            <person name="Rigaud T."/>
            <person name="Cordaux R."/>
        </authorList>
    </citation>
    <scope>NUCLEOTIDE SEQUENCE [LARGE SCALE GENOMIC DNA]</scope>
    <source>
        <strain evidence="2">T1</strain>
        <tissue evidence="2">Spores</tissue>
    </source>
</reference>
<keyword evidence="3" id="KW-1185">Reference proteome</keyword>
<proteinExistence type="predicted"/>
<evidence type="ECO:0000259" key="1">
    <source>
        <dbReference type="Pfam" id="PF00078"/>
    </source>
</evidence>
<comment type="caution">
    <text evidence="2">The sequence shown here is derived from an EMBL/GenBank/DDBJ whole genome shotgun (WGS) entry which is preliminary data.</text>
</comment>
<organism evidence="2 3">
    <name type="scientific">Astathelohania contejeani</name>
    <dbReference type="NCBI Taxonomy" id="164912"/>
    <lineage>
        <taxon>Eukaryota</taxon>
        <taxon>Fungi</taxon>
        <taxon>Fungi incertae sedis</taxon>
        <taxon>Microsporidia</taxon>
        <taxon>Astathelohaniidae</taxon>
        <taxon>Astathelohania</taxon>
    </lineage>
</organism>
<accession>A0ABQ7HX02</accession>
<dbReference type="Proteomes" id="UP001516464">
    <property type="component" value="Unassembled WGS sequence"/>
</dbReference>
<dbReference type="Pfam" id="PF00078">
    <property type="entry name" value="RVT_1"/>
    <property type="match status" value="1"/>
</dbReference>
<feature type="domain" description="Reverse transcriptase" evidence="1">
    <location>
        <begin position="8"/>
        <end position="95"/>
    </location>
</feature>
<dbReference type="EMBL" id="SBIQ01000201">
    <property type="protein sequence ID" value="KAF7682683.1"/>
    <property type="molecule type" value="Genomic_DNA"/>
</dbReference>
<sequence length="135" mass="15137">MFSKKVKRDILQGDSLSPLLFVLCIDPLSRGLNERYPKVVVHAEEALHATNHLLFIDNLKLLSNDSIVMGGMVEEAESSFSAIEFDINRDKSETNDPLCEEIAHLLNVAGVYKYLGIIENRGSNIARESFEKVKC</sequence>